<dbReference type="EMBL" id="JAHZST010000007">
    <property type="protein sequence ID" value="MBW8184342.1"/>
    <property type="molecule type" value="Genomic_DNA"/>
</dbReference>
<dbReference type="GO" id="GO:0016787">
    <property type="term" value="F:hydrolase activity"/>
    <property type="evidence" value="ECO:0007669"/>
    <property type="project" value="UniProtKB-KW"/>
</dbReference>
<organism evidence="3 4">
    <name type="scientific">Shewanella nanhaiensis</name>
    <dbReference type="NCBI Taxonomy" id="2864872"/>
    <lineage>
        <taxon>Bacteria</taxon>
        <taxon>Pseudomonadati</taxon>
        <taxon>Pseudomonadota</taxon>
        <taxon>Gammaproteobacteria</taxon>
        <taxon>Alteromonadales</taxon>
        <taxon>Shewanellaceae</taxon>
        <taxon>Shewanella</taxon>
    </lineage>
</organism>
<dbReference type="InterPro" id="IPR011234">
    <property type="entry name" value="Fumarylacetoacetase-like_C"/>
</dbReference>
<evidence type="ECO:0000313" key="3">
    <source>
        <dbReference type="EMBL" id="MBW8184342.1"/>
    </source>
</evidence>
<proteinExistence type="predicted"/>
<dbReference type="Proteomes" id="UP001195963">
    <property type="component" value="Unassembled WGS sequence"/>
</dbReference>
<name>A0ABS7E3S8_9GAMM</name>
<dbReference type="Pfam" id="PF01557">
    <property type="entry name" value="FAA_hydrolase"/>
    <property type="match status" value="1"/>
</dbReference>
<keyword evidence="3" id="KW-0378">Hydrolase</keyword>
<dbReference type="RefSeq" id="WP_220109867.1">
    <property type="nucleotide sequence ID" value="NZ_JAHZST010000007.1"/>
</dbReference>
<comment type="caution">
    <text evidence="3">The sequence shown here is derived from an EMBL/GenBank/DDBJ whole genome shotgun (WGS) entry which is preliminary data.</text>
</comment>
<evidence type="ECO:0000259" key="2">
    <source>
        <dbReference type="Pfam" id="PF01557"/>
    </source>
</evidence>
<dbReference type="PANTHER" id="PTHR30143">
    <property type="entry name" value="ACID HYDRATASE"/>
    <property type="match status" value="1"/>
</dbReference>
<dbReference type="PANTHER" id="PTHR30143:SF0">
    <property type="entry name" value="2-KETO-4-PENTENOATE HYDRATASE"/>
    <property type="match status" value="1"/>
</dbReference>
<sequence>MLIDLAKKLDQAAADATSIAQLSSTTQLSLDDAYKVQKISIEQRLNRGEKLVGYKMGFTSKAKMIQMGVDDLIWGRLTDAMMIQDGGSIDLSKYVHPRAEPEIAFRLKKPLSGIVTKEEAYDAIDAVAGAIEVIDSRYQNFKFSLSDVIADNCSSTGFVVGPWHSPDTNIDGLSMILKVNDAEVERGSSKDILDHPLNSLIEAARCVAQYGESLQAGQIILAGAATAAVALKPGQTISTEIEGLSPCQFSTCNNTSNNSSSQASK</sequence>
<dbReference type="SUPFAM" id="SSF56529">
    <property type="entry name" value="FAH"/>
    <property type="match status" value="1"/>
</dbReference>
<keyword evidence="4" id="KW-1185">Reference proteome</keyword>
<evidence type="ECO:0000256" key="1">
    <source>
        <dbReference type="ARBA" id="ARBA00023239"/>
    </source>
</evidence>
<reference evidence="3 4" key="1">
    <citation type="submission" date="2021-07" db="EMBL/GenBank/DDBJ databases">
        <title>Shewanella sp. nov, isolated from SCS.</title>
        <authorList>
            <person name="Cao W.R."/>
        </authorList>
    </citation>
    <scope>NUCLEOTIDE SEQUENCE [LARGE SCALE GENOMIC DNA]</scope>
    <source>
        <strain evidence="3 4">NR704-98</strain>
    </source>
</reference>
<feature type="domain" description="Fumarylacetoacetase-like C-terminal" evidence="2">
    <location>
        <begin position="82"/>
        <end position="248"/>
    </location>
</feature>
<dbReference type="InterPro" id="IPR050772">
    <property type="entry name" value="Hydratase-Decarb/MhpD_sf"/>
</dbReference>
<protein>
    <submittedName>
        <fullName evidence="3">Fumarylacetoacetate hydrolase family protein</fullName>
    </submittedName>
</protein>
<gene>
    <name evidence="3" type="ORF">K0625_11715</name>
</gene>
<dbReference type="Gene3D" id="3.90.850.10">
    <property type="entry name" value="Fumarylacetoacetase-like, C-terminal domain"/>
    <property type="match status" value="1"/>
</dbReference>
<accession>A0ABS7E3S8</accession>
<keyword evidence="1" id="KW-0456">Lyase</keyword>
<evidence type="ECO:0000313" key="4">
    <source>
        <dbReference type="Proteomes" id="UP001195963"/>
    </source>
</evidence>
<dbReference type="InterPro" id="IPR036663">
    <property type="entry name" value="Fumarylacetoacetase_C_sf"/>
</dbReference>